<evidence type="ECO:0000256" key="5">
    <source>
        <dbReference type="SAM" id="SignalP"/>
    </source>
</evidence>
<dbReference type="InterPro" id="IPR001254">
    <property type="entry name" value="Trypsin_dom"/>
</dbReference>
<keyword evidence="3" id="KW-0720">Serine protease</keyword>
<dbReference type="EC" id="3.4.21.106" evidence="7"/>
<dbReference type="Gene3D" id="2.40.10.10">
    <property type="entry name" value="Trypsin-like serine proteases"/>
    <property type="match status" value="1"/>
</dbReference>
<proteinExistence type="predicted"/>
<keyword evidence="7" id="KW-0472">Membrane</keyword>
<dbReference type="PROSITE" id="PS50240">
    <property type="entry name" value="TRYPSIN_DOM"/>
    <property type="match status" value="1"/>
</dbReference>
<evidence type="ECO:0000313" key="7">
    <source>
        <dbReference type="EMBL" id="KAK7065925.1"/>
    </source>
</evidence>
<feature type="signal peptide" evidence="5">
    <location>
        <begin position="1"/>
        <end position="18"/>
    </location>
</feature>
<feature type="chain" id="PRO_5042898240" evidence="5">
    <location>
        <begin position="19"/>
        <end position="100"/>
    </location>
</feature>
<accession>A0AAN8WGK4</accession>
<dbReference type="PANTHER" id="PTHR24276:SF98">
    <property type="entry name" value="FI18310P1-RELATED"/>
    <property type="match status" value="1"/>
</dbReference>
<keyword evidence="8" id="KW-1185">Reference proteome</keyword>
<keyword evidence="2 7" id="KW-0378">Hydrolase</keyword>
<evidence type="ECO:0000259" key="6">
    <source>
        <dbReference type="PROSITE" id="PS50240"/>
    </source>
</evidence>
<dbReference type="GO" id="GO:0006508">
    <property type="term" value="P:proteolysis"/>
    <property type="evidence" value="ECO:0007669"/>
    <property type="project" value="UniProtKB-KW"/>
</dbReference>
<evidence type="ECO:0000256" key="2">
    <source>
        <dbReference type="ARBA" id="ARBA00022801"/>
    </source>
</evidence>
<comment type="caution">
    <text evidence="7">The sequence shown here is derived from an EMBL/GenBank/DDBJ whole genome shotgun (WGS) entry which is preliminary data.</text>
</comment>
<evidence type="ECO:0000256" key="3">
    <source>
        <dbReference type="ARBA" id="ARBA00022825"/>
    </source>
</evidence>
<keyword evidence="4" id="KW-1015">Disulfide bond</keyword>
<dbReference type="AlphaFoldDB" id="A0AAN8WGK4"/>
<dbReference type="Pfam" id="PF00089">
    <property type="entry name" value="Trypsin"/>
    <property type="match status" value="1"/>
</dbReference>
<sequence length="100" mass="10981">MKASLLCIFVVAITGTTCTKLNAFKQTEQKSRLPQSYKKIVGGSEVTPGELPYQVSLQDISFGFPFHFCGGAIVSESWVLTAAHCFDDVDTSKPDFLQEE</sequence>
<dbReference type="InterPro" id="IPR009003">
    <property type="entry name" value="Peptidase_S1_PA"/>
</dbReference>
<evidence type="ECO:0000256" key="4">
    <source>
        <dbReference type="ARBA" id="ARBA00023157"/>
    </source>
</evidence>
<evidence type="ECO:0000256" key="1">
    <source>
        <dbReference type="ARBA" id="ARBA00022670"/>
    </source>
</evidence>
<dbReference type="InterPro" id="IPR043504">
    <property type="entry name" value="Peptidase_S1_PA_chymotrypsin"/>
</dbReference>
<reference evidence="7 8" key="1">
    <citation type="submission" date="2023-11" db="EMBL/GenBank/DDBJ databases">
        <title>Halocaridina rubra genome assembly.</title>
        <authorList>
            <person name="Smith C."/>
        </authorList>
    </citation>
    <scope>NUCLEOTIDE SEQUENCE [LARGE SCALE GENOMIC DNA]</scope>
    <source>
        <strain evidence="7">EP-1</strain>
        <tissue evidence="7">Whole</tissue>
    </source>
</reference>
<evidence type="ECO:0000313" key="8">
    <source>
        <dbReference type="Proteomes" id="UP001381693"/>
    </source>
</evidence>
<keyword evidence="1 7" id="KW-0645">Protease</keyword>
<dbReference type="EMBL" id="JAXCGZ010019635">
    <property type="protein sequence ID" value="KAK7065925.1"/>
    <property type="molecule type" value="Genomic_DNA"/>
</dbReference>
<dbReference type="InterPro" id="IPR018114">
    <property type="entry name" value="TRYPSIN_HIS"/>
</dbReference>
<protein>
    <submittedName>
        <fullName evidence="7">Transmembrane protease serine 6</fullName>
        <ecNumber evidence="7">3.4.21.106</ecNumber>
    </submittedName>
</protein>
<organism evidence="7 8">
    <name type="scientific">Halocaridina rubra</name>
    <name type="common">Hawaiian red shrimp</name>
    <dbReference type="NCBI Taxonomy" id="373956"/>
    <lineage>
        <taxon>Eukaryota</taxon>
        <taxon>Metazoa</taxon>
        <taxon>Ecdysozoa</taxon>
        <taxon>Arthropoda</taxon>
        <taxon>Crustacea</taxon>
        <taxon>Multicrustacea</taxon>
        <taxon>Malacostraca</taxon>
        <taxon>Eumalacostraca</taxon>
        <taxon>Eucarida</taxon>
        <taxon>Decapoda</taxon>
        <taxon>Pleocyemata</taxon>
        <taxon>Caridea</taxon>
        <taxon>Atyoidea</taxon>
        <taxon>Atyidae</taxon>
        <taxon>Halocaridina</taxon>
    </lineage>
</organism>
<dbReference type="PANTHER" id="PTHR24276">
    <property type="entry name" value="POLYSERASE-RELATED"/>
    <property type="match status" value="1"/>
</dbReference>
<dbReference type="GO" id="GO:0004252">
    <property type="term" value="F:serine-type endopeptidase activity"/>
    <property type="evidence" value="ECO:0007669"/>
    <property type="project" value="InterPro"/>
</dbReference>
<feature type="domain" description="Peptidase S1" evidence="6">
    <location>
        <begin position="40"/>
        <end position="100"/>
    </location>
</feature>
<dbReference type="SUPFAM" id="SSF50494">
    <property type="entry name" value="Trypsin-like serine proteases"/>
    <property type="match status" value="1"/>
</dbReference>
<name>A0AAN8WGK4_HALRR</name>
<dbReference type="Proteomes" id="UP001381693">
    <property type="component" value="Unassembled WGS sequence"/>
</dbReference>
<dbReference type="InterPro" id="IPR050430">
    <property type="entry name" value="Peptidase_S1"/>
</dbReference>
<keyword evidence="5" id="KW-0732">Signal</keyword>
<gene>
    <name evidence="7" type="primary">TMPRSS6_12</name>
    <name evidence="7" type="ORF">SK128_026311</name>
</gene>
<keyword evidence="7" id="KW-0812">Transmembrane</keyword>
<dbReference type="PROSITE" id="PS00134">
    <property type="entry name" value="TRYPSIN_HIS"/>
    <property type="match status" value="1"/>
</dbReference>